<reference evidence="14 15" key="1">
    <citation type="submission" date="2020-08" db="EMBL/GenBank/DDBJ databases">
        <title>Acidobacteriota in marine sediments use diverse sulfur dissimilation pathways.</title>
        <authorList>
            <person name="Wasmund K."/>
        </authorList>
    </citation>
    <scope>NUCLEOTIDE SEQUENCE [LARGE SCALE GENOMIC DNA]</scope>
    <source>
        <strain evidence="14">MAG AM3-A</strain>
    </source>
</reference>
<accession>A0A8J6YAT0</accession>
<comment type="similarity">
    <text evidence="2">Belongs to the uracil-DNA glycosylase (UDG) superfamily. Type 4 (UDGa) family.</text>
</comment>
<dbReference type="NCBIfam" id="TIGR00758">
    <property type="entry name" value="UDG_fam4"/>
    <property type="match status" value="1"/>
</dbReference>
<dbReference type="InterPro" id="IPR051536">
    <property type="entry name" value="UDG_Type-4/5"/>
</dbReference>
<dbReference type="EC" id="3.2.2.27" evidence="3"/>
<comment type="caution">
    <text evidence="14">The sequence shown here is derived from an EMBL/GenBank/DDBJ whole genome shotgun (WGS) entry which is preliminary data.</text>
</comment>
<dbReference type="GO" id="GO:0051539">
    <property type="term" value="F:4 iron, 4 sulfur cluster binding"/>
    <property type="evidence" value="ECO:0007669"/>
    <property type="project" value="UniProtKB-KW"/>
</dbReference>
<dbReference type="GO" id="GO:0004844">
    <property type="term" value="F:uracil DNA N-glycosylase activity"/>
    <property type="evidence" value="ECO:0007669"/>
    <property type="project" value="UniProtKB-EC"/>
</dbReference>
<evidence type="ECO:0000256" key="11">
    <source>
        <dbReference type="ARBA" id="ARBA00023204"/>
    </source>
</evidence>
<evidence type="ECO:0000256" key="7">
    <source>
        <dbReference type="ARBA" id="ARBA00022763"/>
    </source>
</evidence>
<dbReference type="EMBL" id="JACXWA010000014">
    <property type="protein sequence ID" value="MBD3869956.1"/>
    <property type="molecule type" value="Genomic_DNA"/>
</dbReference>
<dbReference type="Pfam" id="PF03167">
    <property type="entry name" value="UDG"/>
    <property type="match status" value="1"/>
</dbReference>
<name>A0A8J6YAT0_9BACT</name>
<evidence type="ECO:0000256" key="4">
    <source>
        <dbReference type="ARBA" id="ARBA00019403"/>
    </source>
</evidence>
<keyword evidence="5" id="KW-0004">4Fe-4S</keyword>
<evidence type="ECO:0000256" key="9">
    <source>
        <dbReference type="ARBA" id="ARBA00023004"/>
    </source>
</evidence>
<dbReference type="InterPro" id="IPR036895">
    <property type="entry name" value="Uracil-DNA_glycosylase-like_sf"/>
</dbReference>
<evidence type="ECO:0000256" key="2">
    <source>
        <dbReference type="ARBA" id="ARBA00006521"/>
    </source>
</evidence>
<feature type="domain" description="Uracil-DNA glycosylase-like" evidence="13">
    <location>
        <begin position="63"/>
        <end position="209"/>
    </location>
</feature>
<feature type="region of interest" description="Disordered" evidence="12">
    <location>
        <begin position="17"/>
        <end position="37"/>
    </location>
</feature>
<keyword evidence="9" id="KW-0408">Iron</keyword>
<evidence type="ECO:0000256" key="1">
    <source>
        <dbReference type="ARBA" id="ARBA00001400"/>
    </source>
</evidence>
<dbReference type="SUPFAM" id="SSF52141">
    <property type="entry name" value="Uracil-DNA glycosylase-like"/>
    <property type="match status" value="1"/>
</dbReference>
<dbReference type="AlphaFoldDB" id="A0A8J6YAT0"/>
<evidence type="ECO:0000256" key="8">
    <source>
        <dbReference type="ARBA" id="ARBA00022801"/>
    </source>
</evidence>
<comment type="catalytic activity">
    <reaction evidence="1">
        <text>Hydrolyzes single-stranded DNA or mismatched double-stranded DNA and polynucleotides, releasing free uracil.</text>
        <dbReference type="EC" id="3.2.2.27"/>
    </reaction>
</comment>
<keyword evidence="8" id="KW-0378">Hydrolase</keyword>
<evidence type="ECO:0000256" key="12">
    <source>
        <dbReference type="SAM" id="MobiDB-lite"/>
    </source>
</evidence>
<organism evidence="14 15">
    <name type="scientific">Candidatus Sulfomarinibacter kjeldsenii</name>
    <dbReference type="NCBI Taxonomy" id="2885994"/>
    <lineage>
        <taxon>Bacteria</taxon>
        <taxon>Pseudomonadati</taxon>
        <taxon>Acidobacteriota</taxon>
        <taxon>Thermoanaerobaculia</taxon>
        <taxon>Thermoanaerobaculales</taxon>
        <taxon>Candidatus Sulfomarinibacteraceae</taxon>
        <taxon>Candidatus Sulfomarinibacter</taxon>
    </lineage>
</organism>
<dbReference type="SMART" id="SM00986">
    <property type="entry name" value="UDG"/>
    <property type="match status" value="1"/>
</dbReference>
<evidence type="ECO:0000259" key="13">
    <source>
        <dbReference type="SMART" id="SM00986"/>
    </source>
</evidence>
<proteinExistence type="inferred from homology"/>
<keyword evidence="7" id="KW-0227">DNA damage</keyword>
<keyword evidence="10" id="KW-0411">Iron-sulfur</keyword>
<keyword evidence="6" id="KW-0479">Metal-binding</keyword>
<evidence type="ECO:0000256" key="3">
    <source>
        <dbReference type="ARBA" id="ARBA00012030"/>
    </source>
</evidence>
<dbReference type="InterPro" id="IPR005273">
    <property type="entry name" value="Ura-DNA_glyco_family4"/>
</dbReference>
<evidence type="ECO:0000256" key="6">
    <source>
        <dbReference type="ARBA" id="ARBA00022723"/>
    </source>
</evidence>
<evidence type="ECO:0000313" key="15">
    <source>
        <dbReference type="Proteomes" id="UP000598633"/>
    </source>
</evidence>
<dbReference type="Proteomes" id="UP000598633">
    <property type="component" value="Unassembled WGS sequence"/>
</dbReference>
<evidence type="ECO:0000256" key="10">
    <source>
        <dbReference type="ARBA" id="ARBA00023014"/>
    </source>
</evidence>
<dbReference type="CDD" id="cd10030">
    <property type="entry name" value="UDG-F4_TTUDGA_SPO1dp_like"/>
    <property type="match status" value="1"/>
</dbReference>
<dbReference type="InterPro" id="IPR005122">
    <property type="entry name" value="Uracil-DNA_glycosylase-like"/>
</dbReference>
<dbReference type="PANTHER" id="PTHR33693:SF1">
    <property type="entry name" value="TYPE-4 URACIL-DNA GLYCOSYLASE"/>
    <property type="match status" value="1"/>
</dbReference>
<dbReference type="GO" id="GO:0006281">
    <property type="term" value="P:DNA repair"/>
    <property type="evidence" value="ECO:0007669"/>
    <property type="project" value="UniProtKB-KW"/>
</dbReference>
<dbReference type="PANTHER" id="PTHR33693">
    <property type="entry name" value="TYPE-5 URACIL-DNA GLYCOSYLASE"/>
    <property type="match status" value="1"/>
</dbReference>
<keyword evidence="11" id="KW-0234">DNA repair</keyword>
<evidence type="ECO:0000313" key="14">
    <source>
        <dbReference type="EMBL" id="MBD3869956.1"/>
    </source>
</evidence>
<protein>
    <recommendedName>
        <fullName evidence="4">Type-4 uracil-DNA glycosylase</fullName>
        <ecNumber evidence="3">3.2.2.27</ecNumber>
    </recommendedName>
</protein>
<gene>
    <name evidence="14" type="ORF">IFJ97_01185</name>
</gene>
<dbReference type="SMART" id="SM00987">
    <property type="entry name" value="UreE_C"/>
    <property type="match status" value="1"/>
</dbReference>
<dbReference type="Gene3D" id="3.40.470.10">
    <property type="entry name" value="Uracil-DNA glycosylase-like domain"/>
    <property type="match status" value="1"/>
</dbReference>
<dbReference type="GO" id="GO:0046872">
    <property type="term" value="F:metal ion binding"/>
    <property type="evidence" value="ECO:0007669"/>
    <property type="project" value="UniProtKB-KW"/>
</dbReference>
<evidence type="ECO:0000256" key="5">
    <source>
        <dbReference type="ARBA" id="ARBA00022485"/>
    </source>
</evidence>
<sequence length="219" mass="24036">MRAKDLNRYLGDLGWRRSPIPPESKASPSPIASAGGDSLEGLATNAAGCTLCRLSEKRQTVVFGEGDPKAGVMFIGEGPGAEEDRTGRPFVGQAGMLLDRMIIAMGFERQDVYIANVVKCRPPGNRDPKDDEVAACADYLDRQIDLIKPEIIVALGKPASRRLTGTDKPMGALRGRWSTYRGTPLMPVFHPAYLLRNPKAKREVWEDLKLVMRRLKSTG</sequence>